<dbReference type="Proteomes" id="UP000010475">
    <property type="component" value="Chromosome"/>
</dbReference>
<keyword evidence="2" id="KW-1185">Reference proteome</keyword>
<evidence type="ECO:0000313" key="2">
    <source>
        <dbReference type="Proteomes" id="UP000010475"/>
    </source>
</evidence>
<accession>K9WXK1</accession>
<sequence length="33" mass="4059">MMGMIWFSVLVFIWLIGLSLLAEVWFYEEEEEF</sequence>
<proteinExistence type="predicted"/>
<dbReference type="EMBL" id="CP003642">
    <property type="protein sequence ID" value="AFZ25080.1"/>
    <property type="molecule type" value="Genomic_DNA"/>
</dbReference>
<dbReference type="KEGG" id="csg:Cylst_2887"/>
<reference evidence="1 2" key="1">
    <citation type="submission" date="2012-06" db="EMBL/GenBank/DDBJ databases">
        <title>Finished chromosome of genome of Cylindrospermum stagnale PCC 7417.</title>
        <authorList>
            <consortium name="US DOE Joint Genome Institute"/>
            <person name="Gugger M."/>
            <person name="Coursin T."/>
            <person name="Rippka R."/>
            <person name="Tandeau De Marsac N."/>
            <person name="Huntemann M."/>
            <person name="Wei C.-L."/>
            <person name="Han J."/>
            <person name="Detter J.C."/>
            <person name="Han C."/>
            <person name="Tapia R."/>
            <person name="Chen A."/>
            <person name="Kyrpides N."/>
            <person name="Mavromatis K."/>
            <person name="Markowitz V."/>
            <person name="Szeto E."/>
            <person name="Ivanova N."/>
            <person name="Pagani I."/>
            <person name="Pati A."/>
            <person name="Goodwin L."/>
            <person name="Nordberg H.P."/>
            <person name="Cantor M.N."/>
            <person name="Hua S.X."/>
            <person name="Woyke T."/>
            <person name="Kerfeld C.A."/>
        </authorList>
    </citation>
    <scope>NUCLEOTIDE SEQUENCE [LARGE SCALE GENOMIC DNA]</scope>
    <source>
        <strain evidence="1 2">PCC 7417</strain>
    </source>
</reference>
<protein>
    <submittedName>
        <fullName evidence="1">Uncharacterized protein</fullName>
    </submittedName>
</protein>
<dbReference type="AlphaFoldDB" id="K9WXK1"/>
<gene>
    <name evidence="1" type="ORF">Cylst_2887</name>
</gene>
<dbReference type="HOGENOM" id="CLU_220578_0_0_3"/>
<evidence type="ECO:0000313" key="1">
    <source>
        <dbReference type="EMBL" id="AFZ25080.1"/>
    </source>
</evidence>
<name>K9WXK1_9NOST</name>
<organism evidence="1 2">
    <name type="scientific">Cylindrospermum stagnale PCC 7417</name>
    <dbReference type="NCBI Taxonomy" id="56107"/>
    <lineage>
        <taxon>Bacteria</taxon>
        <taxon>Bacillati</taxon>
        <taxon>Cyanobacteriota</taxon>
        <taxon>Cyanophyceae</taxon>
        <taxon>Nostocales</taxon>
        <taxon>Nostocaceae</taxon>
        <taxon>Cylindrospermum</taxon>
    </lineage>
</organism>